<gene>
    <name evidence="2" type="ORF">ACFQKB_12665</name>
</gene>
<organism evidence="2 3">
    <name type="scientific">Actinomadura yumaensis</name>
    <dbReference type="NCBI Taxonomy" id="111807"/>
    <lineage>
        <taxon>Bacteria</taxon>
        <taxon>Bacillati</taxon>
        <taxon>Actinomycetota</taxon>
        <taxon>Actinomycetes</taxon>
        <taxon>Streptosporangiales</taxon>
        <taxon>Thermomonosporaceae</taxon>
        <taxon>Actinomadura</taxon>
    </lineage>
</organism>
<dbReference type="EMBL" id="JBHSXS010000005">
    <property type="protein sequence ID" value="MFC6880615.1"/>
    <property type="molecule type" value="Genomic_DNA"/>
</dbReference>
<evidence type="ECO:0000313" key="3">
    <source>
        <dbReference type="Proteomes" id="UP001596380"/>
    </source>
</evidence>
<dbReference type="RefSeq" id="WP_164717131.1">
    <property type="nucleotide sequence ID" value="NZ_JBHSXS010000005.1"/>
</dbReference>
<comment type="caution">
    <text evidence="2">The sequence shown here is derived from an EMBL/GenBank/DDBJ whole genome shotgun (WGS) entry which is preliminary data.</text>
</comment>
<proteinExistence type="predicted"/>
<protein>
    <submittedName>
        <fullName evidence="2">Uncharacterized protein</fullName>
    </submittedName>
</protein>
<evidence type="ECO:0000313" key="2">
    <source>
        <dbReference type="EMBL" id="MFC6880615.1"/>
    </source>
</evidence>
<dbReference type="Proteomes" id="UP001596380">
    <property type="component" value="Unassembled WGS sequence"/>
</dbReference>
<name>A0ABW2CHC0_9ACTN</name>
<accession>A0ABW2CHC0</accession>
<evidence type="ECO:0000256" key="1">
    <source>
        <dbReference type="SAM" id="MobiDB-lite"/>
    </source>
</evidence>
<keyword evidence="3" id="KW-1185">Reference proteome</keyword>
<feature type="region of interest" description="Disordered" evidence="1">
    <location>
        <begin position="77"/>
        <end position="99"/>
    </location>
</feature>
<feature type="compositionally biased region" description="Basic and acidic residues" evidence="1">
    <location>
        <begin position="300"/>
        <end position="313"/>
    </location>
</feature>
<feature type="region of interest" description="Disordered" evidence="1">
    <location>
        <begin position="289"/>
        <end position="313"/>
    </location>
</feature>
<sequence length="313" mass="33429">MNDHRAAGAAPRPAPTRSELERLLSKARHTSLSAREHFRAAEALLKEGGPSAVAAAQVHAALAGAHAVLFGSAPVPSARTPAPLRPPARPPALEEAPAADTPALDAARAPLVTGPPIPTGVPDTPRVPRAELDALKASDAAVRALVAERTGRRVPSAMATVDAVRMLVAHLEGARRAVPAVASEERRALTIPLCESCGGRRKGGHYLCRVCWYTLPEVTRARLGKRDPLAYRRLADLQDQLRRDVPLHEIIVREPEEAPAVRPGPERPGVTLPSIERSLRPLLEGVTLPGVEPLPIRRPLRNEARDRPGPPVS</sequence>
<reference evidence="3" key="1">
    <citation type="journal article" date="2019" name="Int. J. Syst. Evol. Microbiol.">
        <title>The Global Catalogue of Microorganisms (GCM) 10K type strain sequencing project: providing services to taxonomists for standard genome sequencing and annotation.</title>
        <authorList>
            <consortium name="The Broad Institute Genomics Platform"/>
            <consortium name="The Broad Institute Genome Sequencing Center for Infectious Disease"/>
            <person name="Wu L."/>
            <person name="Ma J."/>
        </authorList>
    </citation>
    <scope>NUCLEOTIDE SEQUENCE [LARGE SCALE GENOMIC DNA]</scope>
    <source>
        <strain evidence="3">JCM 3369</strain>
    </source>
</reference>